<protein>
    <submittedName>
        <fullName evidence="2">DUF952 domain-containing protein</fullName>
    </submittedName>
</protein>
<dbReference type="PANTHER" id="PTHR34129:SF1">
    <property type="entry name" value="DUF952 DOMAIN-CONTAINING PROTEIN"/>
    <property type="match status" value="1"/>
</dbReference>
<proteinExistence type="predicted"/>
<dbReference type="RefSeq" id="WP_381810275.1">
    <property type="nucleotide sequence ID" value="NZ_JBHYTS010000078.1"/>
</dbReference>
<comment type="caution">
    <text evidence="2">The sequence shown here is derived from an EMBL/GenBank/DDBJ whole genome shotgun (WGS) entry which is preliminary data.</text>
</comment>
<name>A0ABW6HEU7_9ACTN</name>
<dbReference type="Proteomes" id="UP001599756">
    <property type="component" value="Unassembled WGS sequence"/>
</dbReference>
<organism evidence="2 3">
    <name type="scientific">Streptomyces anandii</name>
    <dbReference type="NCBI Taxonomy" id="285454"/>
    <lineage>
        <taxon>Bacteria</taxon>
        <taxon>Bacillati</taxon>
        <taxon>Actinomycetota</taxon>
        <taxon>Actinomycetes</taxon>
        <taxon>Kitasatosporales</taxon>
        <taxon>Streptomycetaceae</taxon>
        <taxon>Streptomyces</taxon>
    </lineage>
</organism>
<feature type="compositionally biased region" description="Pro residues" evidence="1">
    <location>
        <begin position="70"/>
        <end position="81"/>
    </location>
</feature>
<sequence>MIYHVVPLAEWTAAPDRPYAPASLADDGFVHCSPDEPATLAVVNAFYRTAPRPLLALVFDETRLTAPLKWEPPTPTPPPGVPAGTPFPHLYGPLNRDAVTSIKEIHFDQNNQATGLRDTPPGKVGCRLVPGA</sequence>
<evidence type="ECO:0000313" key="2">
    <source>
        <dbReference type="EMBL" id="MFE1755152.1"/>
    </source>
</evidence>
<gene>
    <name evidence="2" type="ORF">ACFW88_32235</name>
</gene>
<dbReference type="PANTHER" id="PTHR34129">
    <property type="entry name" value="BLR1139 PROTEIN"/>
    <property type="match status" value="1"/>
</dbReference>
<evidence type="ECO:0000313" key="3">
    <source>
        <dbReference type="Proteomes" id="UP001599756"/>
    </source>
</evidence>
<dbReference type="SUPFAM" id="SSF56399">
    <property type="entry name" value="ADP-ribosylation"/>
    <property type="match status" value="1"/>
</dbReference>
<dbReference type="Gene3D" id="3.20.170.20">
    <property type="entry name" value="Protein of unknown function DUF952"/>
    <property type="match status" value="1"/>
</dbReference>
<dbReference type="InterPro" id="IPR009297">
    <property type="entry name" value="DUF952"/>
</dbReference>
<dbReference type="Pfam" id="PF06108">
    <property type="entry name" value="DUF952"/>
    <property type="match status" value="1"/>
</dbReference>
<reference evidence="2 3" key="1">
    <citation type="submission" date="2024-09" db="EMBL/GenBank/DDBJ databases">
        <title>The Natural Products Discovery Center: Release of the First 8490 Sequenced Strains for Exploring Actinobacteria Biosynthetic Diversity.</title>
        <authorList>
            <person name="Kalkreuter E."/>
            <person name="Kautsar S.A."/>
            <person name="Yang D."/>
            <person name="Bader C.D."/>
            <person name="Teijaro C.N."/>
            <person name="Fluegel L."/>
            <person name="Davis C.M."/>
            <person name="Simpson J.R."/>
            <person name="Lauterbach L."/>
            <person name="Steele A.D."/>
            <person name="Gui C."/>
            <person name="Meng S."/>
            <person name="Li G."/>
            <person name="Viehrig K."/>
            <person name="Ye F."/>
            <person name="Su P."/>
            <person name="Kiefer A.F."/>
            <person name="Nichols A."/>
            <person name="Cepeda A.J."/>
            <person name="Yan W."/>
            <person name="Fan B."/>
            <person name="Jiang Y."/>
            <person name="Adhikari A."/>
            <person name="Zheng C.-J."/>
            <person name="Schuster L."/>
            <person name="Cowan T.M."/>
            <person name="Smanski M.J."/>
            <person name="Chevrette M.G."/>
            <person name="De Carvalho L.P.S."/>
            <person name="Shen B."/>
        </authorList>
    </citation>
    <scope>NUCLEOTIDE SEQUENCE [LARGE SCALE GENOMIC DNA]</scope>
    <source>
        <strain evidence="2 3">NPDC059500</strain>
    </source>
</reference>
<dbReference type="EMBL" id="JBHYTS010000078">
    <property type="protein sequence ID" value="MFE1755152.1"/>
    <property type="molecule type" value="Genomic_DNA"/>
</dbReference>
<feature type="region of interest" description="Disordered" evidence="1">
    <location>
        <begin position="67"/>
        <end position="88"/>
    </location>
</feature>
<evidence type="ECO:0000256" key="1">
    <source>
        <dbReference type="SAM" id="MobiDB-lite"/>
    </source>
</evidence>
<keyword evidence="3" id="KW-1185">Reference proteome</keyword>
<accession>A0ABW6HEU7</accession>